<sequence>MNNFHVYEAIGRGKHSTVYKGRKKKTLEYYAVKSVDKSQRTKVIQEVRALHSLDHPNILSFFFCYETSAHLWLVLEYCVGGDLMTLLRQDNRLPEDSIHDFARDLVKALQYLHSKGIIYCDLKPSNILLDENGRIKLCDFGLVRSIAEISKNSLSLLSQAKKGTPCYMAPELFQEGGVHSYASDFWALGCILYECYVGSPPFIGTEFTQLVNSILSDATPPLPDNPTGSFLNLINRLLVKDPSERIQWPELCDHSFWRKKFTPITLPPQPAFNNMLQIYSKSCHSENDTDRSIQQKNPSKHCARESSGVQKHDENNPTSVNYTTPTKNTRTGRKAIIKTPARVDEKKKETSKVVNILRLSRIAKRNLQRENDKQNYRRPFPKTTENNTGVNIENHDMELDFSENPENEAHDESDGSDSCGSPDENISTKHENNEKTVEIETEVRSEFSVMHLENNVDIPEDVKGSEQVMDNKQVASTPPSVSLHRNAQRFKVGFGKTPDSNISKSSNDLLEVLWHPSDLLVRPVMPNRKSEKNSDAPPILSFDAPPAGDYAKLHPEQVELLNIRIIHSLSATTQLSEKQNTIRYLEMISMNTDAANILINGTIMPLIVKMLRLSKTPSLRVLLASVLGLVIRHSTLIKPDLSSSGIMNALIDGLRDKQDKVRRFCMAALGELLFYISTQTEHNKEADAFASPLKDNRSLSGWQ</sequence>
<dbReference type="GO" id="GO:0000914">
    <property type="term" value="P:phragmoplast assembly"/>
    <property type="evidence" value="ECO:0007669"/>
    <property type="project" value="InterPro"/>
</dbReference>
<feature type="compositionally biased region" description="Polar residues" evidence="8">
    <location>
        <begin position="316"/>
        <end position="329"/>
    </location>
</feature>
<dbReference type="PROSITE" id="PS00107">
    <property type="entry name" value="PROTEIN_KINASE_ATP"/>
    <property type="match status" value="1"/>
</dbReference>
<protein>
    <recommendedName>
        <fullName evidence="9">Protein kinase domain-containing protein</fullName>
    </recommendedName>
</protein>
<dbReference type="CDD" id="cd14010">
    <property type="entry name" value="STKc_ULK4"/>
    <property type="match status" value="1"/>
</dbReference>
<keyword evidence="11" id="KW-1185">Reference proteome</keyword>
<dbReference type="PANTHER" id="PTHR46562:SF1">
    <property type="entry name" value="SERINE_THREONINE-PROTEIN KINASE ULK4"/>
    <property type="match status" value="1"/>
</dbReference>
<feature type="region of interest" description="Disordered" evidence="8">
    <location>
        <begin position="286"/>
        <end position="330"/>
    </location>
</feature>
<feature type="compositionally biased region" description="Basic and acidic residues" evidence="8">
    <location>
        <begin position="426"/>
        <end position="437"/>
    </location>
</feature>
<name>A0A0K9P2D8_ZOSMR</name>
<feature type="region of interest" description="Disordered" evidence="8">
    <location>
        <begin position="365"/>
        <end position="437"/>
    </location>
</feature>
<proteinExistence type="inferred from homology"/>
<evidence type="ECO:0000256" key="7">
    <source>
        <dbReference type="PROSITE-ProRule" id="PRU10141"/>
    </source>
</evidence>
<evidence type="ECO:0000259" key="9">
    <source>
        <dbReference type="PROSITE" id="PS50011"/>
    </source>
</evidence>
<dbReference type="PROSITE" id="PS50011">
    <property type="entry name" value="PROTEIN_KINASE_DOM"/>
    <property type="match status" value="1"/>
</dbReference>
<keyword evidence="2" id="KW-0808">Transferase</keyword>
<dbReference type="InterPro" id="IPR017441">
    <property type="entry name" value="Protein_kinase_ATP_BS"/>
</dbReference>
<dbReference type="FunFam" id="1.10.510.10:FF:000571">
    <property type="entry name" value="Maternal embryonic leucine zipper kinase"/>
    <property type="match status" value="1"/>
</dbReference>
<dbReference type="InterPro" id="IPR016024">
    <property type="entry name" value="ARM-type_fold"/>
</dbReference>
<feature type="non-terminal residue" evidence="10">
    <location>
        <position position="703"/>
    </location>
</feature>
<comment type="similarity">
    <text evidence="1">Belongs to the protein kinase superfamily. CAMK Ser/Thr protein kinase family. SNF1 subfamily.</text>
</comment>
<feature type="binding site" evidence="7">
    <location>
        <position position="33"/>
    </location>
    <ligand>
        <name>ATP</name>
        <dbReference type="ChEBI" id="CHEBI:30616"/>
    </ligand>
</feature>
<dbReference type="SUPFAM" id="SSF56112">
    <property type="entry name" value="Protein kinase-like (PK-like)"/>
    <property type="match status" value="1"/>
</dbReference>
<dbReference type="InterPro" id="IPR008271">
    <property type="entry name" value="Ser/Thr_kinase_AS"/>
</dbReference>
<dbReference type="GO" id="GO:0008017">
    <property type="term" value="F:microtubule binding"/>
    <property type="evidence" value="ECO:0007669"/>
    <property type="project" value="InterPro"/>
</dbReference>
<dbReference type="PANTHER" id="PTHR46562">
    <property type="entry name" value="SERINE/THREONINE-KINASE ULK4-LIKE PROTEIN-RELATED"/>
    <property type="match status" value="1"/>
</dbReference>
<dbReference type="Gene3D" id="1.25.10.10">
    <property type="entry name" value="Leucine-rich Repeat Variant"/>
    <property type="match status" value="1"/>
</dbReference>
<dbReference type="InterPro" id="IPR011989">
    <property type="entry name" value="ARM-like"/>
</dbReference>
<accession>A0A0K9P2D8</accession>
<dbReference type="PROSITE" id="PS00108">
    <property type="entry name" value="PROTEIN_KINASE_ST"/>
    <property type="match status" value="1"/>
</dbReference>
<evidence type="ECO:0000256" key="3">
    <source>
        <dbReference type="ARBA" id="ARBA00022741"/>
    </source>
</evidence>
<keyword evidence="5 7" id="KW-0067">ATP-binding</keyword>
<evidence type="ECO:0000256" key="5">
    <source>
        <dbReference type="ARBA" id="ARBA00022840"/>
    </source>
</evidence>
<evidence type="ECO:0000256" key="4">
    <source>
        <dbReference type="ARBA" id="ARBA00022777"/>
    </source>
</evidence>
<dbReference type="InterPro" id="IPR000719">
    <property type="entry name" value="Prot_kinase_dom"/>
</dbReference>
<dbReference type="GO" id="GO:0005524">
    <property type="term" value="F:ATP binding"/>
    <property type="evidence" value="ECO:0007669"/>
    <property type="project" value="UniProtKB-UniRule"/>
</dbReference>
<dbReference type="Pfam" id="PF00069">
    <property type="entry name" value="Pkinase"/>
    <property type="match status" value="1"/>
</dbReference>
<dbReference type="Gene3D" id="1.10.510.10">
    <property type="entry name" value="Transferase(Phosphotransferase) domain 1"/>
    <property type="match status" value="1"/>
</dbReference>
<dbReference type="STRING" id="29655.A0A0K9P2D8"/>
<reference evidence="11" key="1">
    <citation type="journal article" date="2016" name="Nature">
        <title>The genome of the seagrass Zostera marina reveals angiosperm adaptation to the sea.</title>
        <authorList>
            <person name="Olsen J.L."/>
            <person name="Rouze P."/>
            <person name="Verhelst B."/>
            <person name="Lin Y.-C."/>
            <person name="Bayer T."/>
            <person name="Collen J."/>
            <person name="Dattolo E."/>
            <person name="De Paoli E."/>
            <person name="Dittami S."/>
            <person name="Maumus F."/>
            <person name="Michel G."/>
            <person name="Kersting A."/>
            <person name="Lauritano C."/>
            <person name="Lohaus R."/>
            <person name="Toepel M."/>
            <person name="Tonon T."/>
            <person name="Vanneste K."/>
            <person name="Amirebrahimi M."/>
            <person name="Brakel J."/>
            <person name="Bostroem C."/>
            <person name="Chovatia M."/>
            <person name="Grimwood J."/>
            <person name="Jenkins J.W."/>
            <person name="Jueterbock A."/>
            <person name="Mraz A."/>
            <person name="Stam W.T."/>
            <person name="Tice H."/>
            <person name="Bornberg-Bauer E."/>
            <person name="Green P.J."/>
            <person name="Pearson G.A."/>
            <person name="Procaccini G."/>
            <person name="Duarte C.M."/>
            <person name="Schmutz J."/>
            <person name="Reusch T.B.H."/>
            <person name="Van de Peer Y."/>
        </authorList>
    </citation>
    <scope>NUCLEOTIDE SEQUENCE [LARGE SCALE GENOMIC DNA]</scope>
    <source>
        <strain evidence="11">cv. Finnish</strain>
    </source>
</reference>
<evidence type="ECO:0000256" key="2">
    <source>
        <dbReference type="ARBA" id="ARBA00022679"/>
    </source>
</evidence>
<dbReference type="InterPro" id="IPR011009">
    <property type="entry name" value="Kinase-like_dom_sf"/>
</dbReference>
<dbReference type="OrthoDB" id="24822at2759"/>
<dbReference type="InterPro" id="IPR044591">
    <property type="entry name" value="RUK"/>
</dbReference>
<gene>
    <name evidence="10" type="ORF">ZOSMA_426G00060</name>
</gene>
<dbReference type="AlphaFoldDB" id="A0A0K9P2D8"/>
<evidence type="ECO:0000256" key="6">
    <source>
        <dbReference type="ARBA" id="ARBA00058225"/>
    </source>
</evidence>
<organism evidence="10 11">
    <name type="scientific">Zostera marina</name>
    <name type="common">Eelgrass</name>
    <dbReference type="NCBI Taxonomy" id="29655"/>
    <lineage>
        <taxon>Eukaryota</taxon>
        <taxon>Viridiplantae</taxon>
        <taxon>Streptophyta</taxon>
        <taxon>Embryophyta</taxon>
        <taxon>Tracheophyta</taxon>
        <taxon>Spermatophyta</taxon>
        <taxon>Magnoliopsida</taxon>
        <taxon>Liliopsida</taxon>
        <taxon>Zosteraceae</taxon>
        <taxon>Zostera</taxon>
    </lineage>
</organism>
<dbReference type="SMART" id="SM00220">
    <property type="entry name" value="S_TKc"/>
    <property type="match status" value="1"/>
</dbReference>
<comment type="function">
    <text evidence="6">CIPK serine-threonine protein kinases interact with CBL proteins. Binding of a CBL protein to the regulatory NAF domain of CIPK protein lead to the activation of the kinase in a calcium-dependent manner.</text>
</comment>
<keyword evidence="3 7" id="KW-0547">Nucleotide-binding</keyword>
<evidence type="ECO:0000256" key="1">
    <source>
        <dbReference type="ARBA" id="ARBA00006234"/>
    </source>
</evidence>
<dbReference type="GO" id="GO:0004672">
    <property type="term" value="F:protein kinase activity"/>
    <property type="evidence" value="ECO:0007669"/>
    <property type="project" value="InterPro"/>
</dbReference>
<evidence type="ECO:0000256" key="8">
    <source>
        <dbReference type="SAM" id="MobiDB-lite"/>
    </source>
</evidence>
<dbReference type="SUPFAM" id="SSF48371">
    <property type="entry name" value="ARM repeat"/>
    <property type="match status" value="1"/>
</dbReference>
<comment type="caution">
    <text evidence="10">The sequence shown here is derived from an EMBL/GenBank/DDBJ whole genome shotgun (WGS) entry which is preliminary data.</text>
</comment>
<feature type="domain" description="Protein kinase" evidence="9">
    <location>
        <begin position="4"/>
        <end position="257"/>
    </location>
</feature>
<dbReference type="Proteomes" id="UP000036987">
    <property type="component" value="Unassembled WGS sequence"/>
</dbReference>
<evidence type="ECO:0000313" key="10">
    <source>
        <dbReference type="EMBL" id="KMZ63124.1"/>
    </source>
</evidence>
<dbReference type="EMBL" id="LFYR01001271">
    <property type="protein sequence ID" value="KMZ63124.1"/>
    <property type="molecule type" value="Genomic_DNA"/>
</dbReference>
<keyword evidence="4" id="KW-0418">Kinase</keyword>
<evidence type="ECO:0000313" key="11">
    <source>
        <dbReference type="Proteomes" id="UP000036987"/>
    </source>
</evidence>